<protein>
    <submittedName>
        <fullName evidence="6">HipA domain-containing protein</fullName>
    </submittedName>
</protein>
<feature type="domain" description="HipA N-terminal subdomain 1" evidence="5">
    <location>
        <begin position="11"/>
        <end position="105"/>
    </location>
</feature>
<dbReference type="RefSeq" id="WP_305945662.1">
    <property type="nucleotide sequence ID" value="NZ_JAUZVY010000004.1"/>
</dbReference>
<accession>A0ABT9GRJ4</accession>
<dbReference type="PANTHER" id="PTHR37419:SF1">
    <property type="entry name" value="SERINE_THREONINE-PROTEIN KINASE TOXIN HIPA"/>
    <property type="match status" value="1"/>
</dbReference>
<gene>
    <name evidence="6" type="ORF">Q3O59_11195</name>
</gene>
<keyword evidence="2" id="KW-0808">Transferase</keyword>
<sequence>MTGFEQKPGIQVYAQDRQVGTLTFSAPHSCEFQYTQSWRLEGYPISPHIPLNEPCDSAVVVRFLRNLFPEGSAFERLLESENLSKNNVYAILNTIGGDTTGVLTFGPKAVSTESTPLRRVTKAELIERLQNNADMTFWDGKYRLSVAGVQKKLNIYIDADGAMHLAAGRFASSHILKFSSAQYPTVVVNELYCMRLAKAVGLDVAAVRLVRLGDFHALAVTRFDRRVTPNGVTKRHIIDGCQALDMPPEYKYEQNFGSSKDVRHIRDGASFAKLFAFAAATAVPALSTQKIIDWMIFNLIIGNSDAHGKNISFYVSGQGGLAVTPFYDLVSVVYEAVHQPQLDTSLAMAIDDNFDIHAITAFDLLSLAFDAGIKFDFLQRRIERIVLRVQGQAQRLDFSQDDLATQQERHVRELADLVVRRSGELLKQARQFKQVYRDAFR</sequence>
<dbReference type="NCBIfam" id="TIGR03071">
    <property type="entry name" value="couple_hipA"/>
    <property type="match status" value="1"/>
</dbReference>
<name>A0ABT9GRJ4_9GAMM</name>
<reference evidence="6 7" key="1">
    <citation type="submission" date="2023-08" db="EMBL/GenBank/DDBJ databases">
        <authorList>
            <person name="Joshi A."/>
            <person name="Thite S."/>
        </authorList>
    </citation>
    <scope>NUCLEOTIDE SEQUENCE [LARGE SCALE GENOMIC DNA]</scope>
    <source>
        <strain evidence="6 7">1E1</strain>
    </source>
</reference>
<dbReference type="Proteomes" id="UP001236258">
    <property type="component" value="Unassembled WGS sequence"/>
</dbReference>
<proteinExistence type="inferred from homology"/>
<comment type="similarity">
    <text evidence="1">Belongs to the HipA Ser/Thr kinase family.</text>
</comment>
<dbReference type="InterPro" id="IPR012893">
    <property type="entry name" value="HipA-like_C"/>
</dbReference>
<dbReference type="InterPro" id="IPR052028">
    <property type="entry name" value="HipA_Ser/Thr_kinase"/>
</dbReference>
<dbReference type="PANTHER" id="PTHR37419">
    <property type="entry name" value="SERINE/THREONINE-PROTEIN KINASE TOXIN HIPA"/>
    <property type="match status" value="1"/>
</dbReference>
<dbReference type="InterPro" id="IPR017508">
    <property type="entry name" value="HipA_N1"/>
</dbReference>
<comment type="caution">
    <text evidence="6">The sequence shown here is derived from an EMBL/GenBank/DDBJ whole genome shotgun (WGS) entry which is preliminary data.</text>
</comment>
<dbReference type="Gene3D" id="1.10.1070.20">
    <property type="match status" value="1"/>
</dbReference>
<evidence type="ECO:0000256" key="1">
    <source>
        <dbReference type="ARBA" id="ARBA00010164"/>
    </source>
</evidence>
<organism evidence="6 7">
    <name type="scientific">Alkalimonas delamerensis</name>
    <dbReference type="NCBI Taxonomy" id="265981"/>
    <lineage>
        <taxon>Bacteria</taxon>
        <taxon>Pseudomonadati</taxon>
        <taxon>Pseudomonadota</taxon>
        <taxon>Gammaproteobacteria</taxon>
        <taxon>Alkalimonas</taxon>
    </lineage>
</organism>
<evidence type="ECO:0000259" key="5">
    <source>
        <dbReference type="Pfam" id="PF13657"/>
    </source>
</evidence>
<evidence type="ECO:0000259" key="4">
    <source>
        <dbReference type="Pfam" id="PF07804"/>
    </source>
</evidence>
<dbReference type="Pfam" id="PF13657">
    <property type="entry name" value="Couple_hipA"/>
    <property type="match status" value="1"/>
</dbReference>
<keyword evidence="7" id="KW-1185">Reference proteome</keyword>
<evidence type="ECO:0000256" key="3">
    <source>
        <dbReference type="ARBA" id="ARBA00022777"/>
    </source>
</evidence>
<evidence type="ECO:0000313" key="7">
    <source>
        <dbReference type="Proteomes" id="UP001236258"/>
    </source>
</evidence>
<dbReference type="Pfam" id="PF07804">
    <property type="entry name" value="HipA_C"/>
    <property type="match status" value="1"/>
</dbReference>
<dbReference type="EMBL" id="JAUZVY010000004">
    <property type="protein sequence ID" value="MDP4529588.1"/>
    <property type="molecule type" value="Genomic_DNA"/>
</dbReference>
<feature type="domain" description="HipA-like C-terminal" evidence="4">
    <location>
        <begin position="144"/>
        <end position="390"/>
    </location>
</feature>
<keyword evidence="3" id="KW-0418">Kinase</keyword>
<evidence type="ECO:0000313" key="6">
    <source>
        <dbReference type="EMBL" id="MDP4529588.1"/>
    </source>
</evidence>
<evidence type="ECO:0000256" key="2">
    <source>
        <dbReference type="ARBA" id="ARBA00022679"/>
    </source>
</evidence>